<dbReference type="GO" id="GO:0004414">
    <property type="term" value="F:homoserine O-acetyltransferase activity"/>
    <property type="evidence" value="ECO:0007669"/>
    <property type="project" value="UniProtKB-EC"/>
</dbReference>
<dbReference type="Gene3D" id="3.40.50.880">
    <property type="match status" value="1"/>
</dbReference>
<dbReference type="InterPro" id="IPR005697">
    <property type="entry name" value="HST_MetA"/>
</dbReference>
<name>A0A4R7KQR6_9CLOT</name>
<dbReference type="Proteomes" id="UP000295325">
    <property type="component" value="Unassembled WGS sequence"/>
</dbReference>
<dbReference type="PANTHER" id="PTHR20919:SF0">
    <property type="entry name" value="HOMOSERINE O-SUCCINYLTRANSFERASE"/>
    <property type="match status" value="1"/>
</dbReference>
<feature type="binding site" evidence="7">
    <location>
        <position position="163"/>
    </location>
    <ligand>
        <name>substrate</name>
    </ligand>
</feature>
<dbReference type="AlphaFoldDB" id="A0A4R7KQR6"/>
<keyword evidence="5 7" id="KW-0012">Acyltransferase</keyword>
<evidence type="ECO:0000256" key="5">
    <source>
        <dbReference type="ARBA" id="ARBA00023315"/>
    </source>
</evidence>
<evidence type="ECO:0000313" key="10">
    <source>
        <dbReference type="Proteomes" id="UP000295325"/>
    </source>
</evidence>
<feature type="site" description="Important for acyl-CoA specificity" evidence="7">
    <location>
        <position position="111"/>
    </location>
</feature>
<dbReference type="RefSeq" id="WP_133628023.1">
    <property type="nucleotide sequence ID" value="NZ_SOAZ01000009.1"/>
</dbReference>
<feature type="active site" description="Acyl-thioester intermediate" evidence="7 8">
    <location>
        <position position="142"/>
    </location>
</feature>
<dbReference type="GO" id="GO:0008899">
    <property type="term" value="F:homoserine O-succinyltransferase activity"/>
    <property type="evidence" value="ECO:0007669"/>
    <property type="project" value="UniProtKB-UniRule"/>
</dbReference>
<evidence type="ECO:0000256" key="8">
    <source>
        <dbReference type="PIRSR" id="PIRSR000450-1"/>
    </source>
</evidence>
<dbReference type="OrthoDB" id="9772423at2"/>
<comment type="caution">
    <text evidence="7">Lacks conserved residue(s) required for the propagation of feature annotation.</text>
</comment>
<comment type="similarity">
    <text evidence="7">Belongs to the MetA family.</text>
</comment>
<comment type="function">
    <text evidence="7">Transfers an acetyl group from acetyl-CoA to L-homoserine, forming acetyl-L-homoserine.</text>
</comment>
<dbReference type="GO" id="GO:0019281">
    <property type="term" value="P:L-methionine biosynthetic process from homoserine via O-succinyl-L-homoserine and cystathionine"/>
    <property type="evidence" value="ECO:0007669"/>
    <property type="project" value="InterPro"/>
</dbReference>
<feature type="site" description="Important for substrate specificity" evidence="7">
    <location>
        <position position="192"/>
    </location>
</feature>
<gene>
    <name evidence="7" type="primary">metAA</name>
    <name evidence="9" type="ORF">EDD71_10970</name>
</gene>
<dbReference type="SUPFAM" id="SSF52317">
    <property type="entry name" value="Class I glutamine amidotransferase-like"/>
    <property type="match status" value="1"/>
</dbReference>
<proteinExistence type="inferred from homology"/>
<dbReference type="InterPro" id="IPR029062">
    <property type="entry name" value="Class_I_gatase-like"/>
</dbReference>
<feature type="binding site" evidence="7">
    <location>
        <position position="249"/>
    </location>
    <ligand>
        <name>substrate</name>
    </ligand>
</feature>
<dbReference type="NCBIfam" id="TIGR01001">
    <property type="entry name" value="metA"/>
    <property type="match status" value="1"/>
</dbReference>
<keyword evidence="10" id="KW-1185">Reference proteome</keyword>
<dbReference type="EC" id="2.3.1.31" evidence="7"/>
<evidence type="ECO:0000256" key="7">
    <source>
        <dbReference type="HAMAP-Rule" id="MF_00295"/>
    </source>
</evidence>
<keyword evidence="2 7" id="KW-0028">Amino-acid biosynthesis</keyword>
<dbReference type="HAMAP" id="MF_00295">
    <property type="entry name" value="MetA_acyltransf"/>
    <property type="match status" value="1"/>
</dbReference>
<feature type="active site" description="Proton acceptor" evidence="7">
    <location>
        <position position="235"/>
    </location>
</feature>
<feature type="active site" evidence="7">
    <location>
        <position position="237"/>
    </location>
</feature>
<dbReference type="CDD" id="cd03131">
    <property type="entry name" value="GATase1_HTS"/>
    <property type="match status" value="1"/>
</dbReference>
<evidence type="ECO:0000313" key="9">
    <source>
        <dbReference type="EMBL" id="TDT61056.1"/>
    </source>
</evidence>
<keyword evidence="4 7" id="KW-0486">Methionine biosynthesis</keyword>
<dbReference type="EMBL" id="SOAZ01000009">
    <property type="protein sequence ID" value="TDT61056.1"/>
    <property type="molecule type" value="Genomic_DNA"/>
</dbReference>
<accession>A0A4R7KQR6</accession>
<keyword evidence="1 7" id="KW-0963">Cytoplasm</keyword>
<evidence type="ECO:0000256" key="6">
    <source>
        <dbReference type="ARBA" id="ARBA00049043"/>
    </source>
</evidence>
<evidence type="ECO:0000256" key="1">
    <source>
        <dbReference type="ARBA" id="ARBA00022490"/>
    </source>
</evidence>
<evidence type="ECO:0000256" key="2">
    <source>
        <dbReference type="ARBA" id="ARBA00022605"/>
    </source>
</evidence>
<protein>
    <recommendedName>
        <fullName evidence="7">Homoserine O-acetyltransferase</fullName>
        <shortName evidence="7">HAT</shortName>
        <ecNumber evidence="7">2.3.1.31</ecNumber>
    </recommendedName>
    <alternativeName>
        <fullName evidence="7">Homoserine transacetylase</fullName>
        <shortName evidence="7">HTA</shortName>
    </alternativeName>
</protein>
<comment type="subcellular location">
    <subcellularLocation>
        <location evidence="7">Cytoplasm</location>
    </subcellularLocation>
</comment>
<dbReference type="UniPathway" id="UPA00051">
    <property type="reaction ID" value="UER00074"/>
</dbReference>
<dbReference type="PIRSF" id="PIRSF000450">
    <property type="entry name" value="H_ser_succinyltr"/>
    <property type="match status" value="1"/>
</dbReference>
<dbReference type="Pfam" id="PF04204">
    <property type="entry name" value="HTS"/>
    <property type="match status" value="1"/>
</dbReference>
<sequence>MPLIADIGLPSVRDIASYNITVIDREKSKSDCLKPVSIAIVNLMPNKYETEMQLLRLLGNTPFNIDVEFMYPKTHKPKSVYPDYLKVYYKSLEDIRGRQYDGMIITGAPVEHLEFENVDYWEELKCLMDFSKNNVKSTMHICWAAQAGLYYHYGVPKYTLDKKIFGVFSHRVLNKKAPLFTGFDDEFLVPHSRYTEIRREDIDTVKGLEILAESKDSGIYIVASRNGSQIFVTGHSEYDSNTLGKEYHRDIAKGLNIEVPKNYFLNDDPSKEPVVKWRAHSNLLFFNWIYYYVMKTTDSI</sequence>
<keyword evidence="3 7" id="KW-0808">Transferase</keyword>
<reference evidence="9 10" key="1">
    <citation type="submission" date="2019-03" db="EMBL/GenBank/DDBJ databases">
        <title>Genomic Encyclopedia of Type Strains, Phase IV (KMG-IV): sequencing the most valuable type-strain genomes for metagenomic binning, comparative biology and taxonomic classification.</title>
        <authorList>
            <person name="Goeker M."/>
        </authorList>
    </citation>
    <scope>NUCLEOTIDE SEQUENCE [LARGE SCALE GENOMIC DNA]</scope>
    <source>
        <strain evidence="9 10">DSM 24455</strain>
    </source>
</reference>
<comment type="caution">
    <text evidence="9">The sequence shown here is derived from an EMBL/GenBank/DDBJ whole genome shotgun (WGS) entry which is preliminary data.</text>
</comment>
<comment type="catalytic activity">
    <reaction evidence="6 7">
        <text>L-homoserine + acetyl-CoA = O-acetyl-L-homoserine + CoA</text>
        <dbReference type="Rhea" id="RHEA:13701"/>
        <dbReference type="ChEBI" id="CHEBI:57287"/>
        <dbReference type="ChEBI" id="CHEBI:57288"/>
        <dbReference type="ChEBI" id="CHEBI:57476"/>
        <dbReference type="ChEBI" id="CHEBI:57716"/>
        <dbReference type="EC" id="2.3.1.31"/>
    </reaction>
</comment>
<comment type="pathway">
    <text evidence="7">Amino-acid biosynthesis; L-methionine biosynthesis via de novo pathway; O-acetyl-L-homoserine from L-homoserine: step 1/1.</text>
</comment>
<dbReference type="GO" id="GO:0005737">
    <property type="term" value="C:cytoplasm"/>
    <property type="evidence" value="ECO:0007669"/>
    <property type="project" value="UniProtKB-SubCell"/>
</dbReference>
<evidence type="ECO:0000256" key="3">
    <source>
        <dbReference type="ARBA" id="ARBA00022679"/>
    </source>
</evidence>
<organism evidence="9 10">
    <name type="scientific">Fonticella tunisiensis</name>
    <dbReference type="NCBI Taxonomy" id="1096341"/>
    <lineage>
        <taxon>Bacteria</taxon>
        <taxon>Bacillati</taxon>
        <taxon>Bacillota</taxon>
        <taxon>Clostridia</taxon>
        <taxon>Eubacteriales</taxon>
        <taxon>Clostridiaceae</taxon>
        <taxon>Fonticella</taxon>
    </lineage>
</organism>
<feature type="binding site" evidence="7">
    <location>
        <position position="192"/>
    </location>
    <ligand>
        <name>substrate</name>
    </ligand>
</feature>
<evidence type="ECO:0000256" key="4">
    <source>
        <dbReference type="ARBA" id="ARBA00023167"/>
    </source>
</evidence>
<dbReference type="InterPro" id="IPR033752">
    <property type="entry name" value="MetA_family"/>
</dbReference>
<dbReference type="PANTHER" id="PTHR20919">
    <property type="entry name" value="HOMOSERINE O-SUCCINYLTRANSFERASE"/>
    <property type="match status" value="1"/>
</dbReference>